<dbReference type="GeneTree" id="ENSGT00940000165338"/>
<feature type="compositionally biased region" description="Basic and acidic residues" evidence="1">
    <location>
        <begin position="2204"/>
        <end position="2220"/>
    </location>
</feature>
<dbReference type="RefSeq" id="XP_031814549.1">
    <property type="nucleotide sequence ID" value="XM_031958689.1"/>
</dbReference>
<feature type="region of interest" description="Disordered" evidence="1">
    <location>
        <begin position="1952"/>
        <end position="2030"/>
    </location>
</feature>
<reference evidence="2" key="2">
    <citation type="submission" date="2025-08" db="UniProtKB">
        <authorList>
            <consortium name="Ensembl"/>
        </authorList>
    </citation>
    <scope>IDENTIFICATION</scope>
</reference>
<evidence type="ECO:0000313" key="3">
    <source>
        <dbReference type="Proteomes" id="UP000007648"/>
    </source>
</evidence>
<reference evidence="2" key="3">
    <citation type="submission" date="2025-09" db="UniProtKB">
        <authorList>
            <consortium name="Ensembl"/>
        </authorList>
    </citation>
    <scope>IDENTIFICATION</scope>
</reference>
<organism evidence="2 3">
    <name type="scientific">Sarcophilus harrisii</name>
    <name type="common">Tasmanian devil</name>
    <name type="synonym">Sarcophilus laniarius</name>
    <dbReference type="NCBI Taxonomy" id="9305"/>
    <lineage>
        <taxon>Eukaryota</taxon>
        <taxon>Metazoa</taxon>
        <taxon>Chordata</taxon>
        <taxon>Craniata</taxon>
        <taxon>Vertebrata</taxon>
        <taxon>Euteleostomi</taxon>
        <taxon>Mammalia</taxon>
        <taxon>Metatheria</taxon>
        <taxon>Dasyuromorphia</taxon>
        <taxon>Dasyuridae</taxon>
        <taxon>Sarcophilus</taxon>
    </lineage>
</organism>
<name>A0A7N4V110_SARHA</name>
<dbReference type="KEGG" id="shr:111720008"/>
<dbReference type="Ensembl" id="ENSSHAT00000027374.1">
    <property type="protein sequence ID" value="ENSSHAP00000030887.1"/>
    <property type="gene ID" value="ENSSHAG00000024101.1"/>
</dbReference>
<reference evidence="2 3" key="1">
    <citation type="journal article" date="2011" name="Proc. Natl. Acad. Sci. U.S.A.">
        <title>Genetic diversity and population structure of the endangered marsupial Sarcophilus harrisii (Tasmanian devil).</title>
        <authorList>
            <person name="Miller W."/>
            <person name="Hayes V.M."/>
            <person name="Ratan A."/>
            <person name="Petersen D.C."/>
            <person name="Wittekindt N.E."/>
            <person name="Miller J."/>
            <person name="Walenz B."/>
            <person name="Knight J."/>
            <person name="Qi J."/>
            <person name="Zhao F."/>
            <person name="Wang Q."/>
            <person name="Bedoya-Reina O.C."/>
            <person name="Katiyar N."/>
            <person name="Tomsho L.P."/>
            <person name="Kasson L.M."/>
            <person name="Hardie R.A."/>
            <person name="Woodbridge P."/>
            <person name="Tindall E.A."/>
            <person name="Bertelsen M.F."/>
            <person name="Dixon D."/>
            <person name="Pyecroft S."/>
            <person name="Helgen K.M."/>
            <person name="Lesk A.M."/>
            <person name="Pringle T.H."/>
            <person name="Patterson N."/>
            <person name="Zhang Y."/>
            <person name="Kreiss A."/>
            <person name="Woods G.M."/>
            <person name="Jones M.E."/>
            <person name="Schuster S.C."/>
        </authorList>
    </citation>
    <scope>NUCLEOTIDE SEQUENCE [LARGE SCALE GENOMIC DNA]</scope>
</reference>
<feature type="region of interest" description="Disordered" evidence="1">
    <location>
        <begin position="809"/>
        <end position="830"/>
    </location>
</feature>
<protein>
    <recommendedName>
        <fullName evidence="4">Coiled-coil domain containing 168</fullName>
    </recommendedName>
</protein>
<dbReference type="OrthoDB" id="9837682at2759"/>
<keyword evidence="3" id="KW-1185">Reference proteome</keyword>
<feature type="compositionally biased region" description="Polar residues" evidence="1">
    <location>
        <begin position="1956"/>
        <end position="1987"/>
    </location>
</feature>
<dbReference type="PANTHER" id="PTHR35542:SF2">
    <property type="entry name" value="LEUCINE-RICH REPEAT TRANSMEMBRANE PROTEIN CCDC168"/>
    <property type="match status" value="1"/>
</dbReference>
<proteinExistence type="predicted"/>
<evidence type="ECO:0000313" key="2">
    <source>
        <dbReference type="Ensembl" id="ENSSHAP00000030887.1"/>
    </source>
</evidence>
<sequence>MEEETAAMLLNYLESWGSNYDWKAVFCMTFLVITFELLLLELCRICHKKLAERKIQKESSSDSLEEEENTFLKNFGYEDWPRTQLPPKRRLASLSRSQLLSSLDSQNTEYIINEMLSTSYETWSGNSDNESQLSWPSGSGSWLSFSSEAISSSSFLNSVHRKRPSNQKRFSHLMFETPPFSSRKLLPIRKMHVNKNKNVRFSSDHNFLRKSKVTLENDDLDLTPCPSAHLYLPRNQIRLLEENLRNQIPSKSQPVVKIKTTYQSSNFAKLNQAPPYPSEETSWKREKMPQESLFHYQGDIGPSVFFHPQTEVSVQTEAPGQAHDCNQAQNSINIKTSIKVQDLSKFPNAYLGKPFTTNFLDESPPILSLRKDKTINPHILNIMENINILNQEEEQKKSSILPSTCIPISAQTRHKSGICSTDLRNTIGPRVVSIKARKKSYSQLLNIPGYGTLASRKKLEWHIAKSESTCEMNTWNALPDSVLKALQGSVPNSSFDDHRIRTNTDKPRDTRIKFFPQVQSKKLPQKISYAQPLEKIPRSVENKGEFRKSTDTSRCISKDSDIKKQKNKHYGMIRTGLTVNNKEKGCLSYSNKTDFLALKQETQQPKCVHQTALNSDSFPKKFSFQPEYANEINDAIYPESFKMSNSLGKNITNKTDMPEYECSRTGKRLKLFNSRQKTLQPRVVLKSFLCSIFAPVKSPLQREKQEKKEYFEEDMNRIMQDQSQGAEASLIEVKCEPLFDSEKIANLQTAPYQEDKSLIKTQLLVESDSPRDSMTQGNDANQQEWFTTKLEGQPDKKCSPITISKSGSAINPGVPSLEQTPTEISEDSKTPVCLLSSEEIKRSLENHMKATNILHSIYSTVPNPSQIKIKYVKIMEDKNNSVCIPIICEEIKPSESKVESGVDSKFSNAPMTSPNTTKKQIVADFKNTIPSPEIKKSDSCEVSEIDTSLTKSDATSIEILSDVNSVCCASGREEIKLPPETQIKTEDFSESNITSIPCPCSAVTVQSVEDIKETVTSSVCEEIQKPPDDTSQSSDVCFYNSPPAEPNSLNYEEKIKKSPRPHKAKKDVLESIFTCAPNKSSRKTKTVQVIADMSNLVCSSVGEEMQKSFESSTISESSDMSISFPPEAKRKSVQTLEDVKKSVCSPICDEIIKSLESHITEAVSNSIDASTRSPCSIKKKSVEVVLDLKKSLLSLSIPVESKRSLESYIKTGGVTESRGTSIPVPFQKRISQLASDMKNPSFPPSVCGEMLNSLGTHIKIPPERNWEIDRKREKFPQEETFQEKKGQEHVVADIKKEMQASTYLNGRKKGQRIVIPGNFKSQSCSISVLDRLTANEKTKLIFHFQKKRLELKQGRIHTIAIESYQKLPSLIKPCISKDAHSDRRVFPRCRKLKFMLQEEIDSIEMNLKHKYLMFLLGLPINSRRSLKEIIPKVVTPIPEMIYQKCTTKYIEKNVIVIKKEVREKLESHIREKQKRRFSNSVMSSFPQSFFPSPPKNIYGPEEESSVKRVICSLFIEGETKRSLPCYLRKVTAEQKDVIPSKLMKCENTTKELCPVSSMKAVIVNKLNVTNYINENIKQAVEVNMQLRLNQKSSHTPAEPKGRLFPLVFQRFTVNDLRKFVTHFLVKTLEIKMNMIPGVVEESIKMVDNEVQIKPRLESVYYTNKVKKPRSTKLPFMDPKSLHQIILNLQHKCLMTLLGLPVETQSPKLTMPPKYLPRPKLNKNRTTVHKVGNQVCFSIDMEKLEQHISFKKQNPYKIPPSILKLLKSFLLSVCPSEYIPKAMDDRTILGKTPSLNSSSIIFDSQCLTQKNRDDLSLRKRHKSLRKEKFNNHLKVSPKLSKTVPDPPKDAPTNIDNSEDSKVSCFQKVEICPEPEKNTRKSPPTPKKVEFVTAQTNTDIVFDFHKTLPQKTENAPDFFEIHSDHSTSSEICDIFETKKGVKAKAESHSLKALPQKTEVASPQKTEVASPQKTEVASSQKTDVNLQRQENVQKPVQLKKSPPPPKKRVEVEKPSQKSVKLKKSPPPPKKKAEIEMPFQTPNVIFRTFKKSWENVPLSDGGPLRQDQKEMCFDIPFKLEEFISLEKRSKTNQISTKTKPVYQKGDLFPQNIQVSERYNSLITSSYNKAHQYRKKKLHPKINSPYWMSNSSLESQSMPYSLPREDRLSRKTRNHTSCPLASRTDPSIKLKLEANDGKIILSVENKDGKKPNVDLSKENTMKPDHSYNFTESQEKQKKQEVYDSGFKSPGRHFLNKPKSILKQQEIDYFHFRRKNTQPFFYACTPADTPGNTSKTIRWNIPKNTSGQSKFRIPLVAKFSNPEKIWNSSKKFLESVSESFNLCPVHQK</sequence>
<feature type="region of interest" description="Disordered" evidence="1">
    <location>
        <begin position="1820"/>
        <end position="1857"/>
    </location>
</feature>
<gene>
    <name evidence="2" type="primary">LOC111720008</name>
</gene>
<feature type="compositionally biased region" description="Basic and acidic residues" evidence="1">
    <location>
        <begin position="2227"/>
        <end position="2236"/>
    </location>
</feature>
<dbReference type="InterPro" id="IPR053366">
    <property type="entry name" value="LRR_transmembrane"/>
</dbReference>
<dbReference type="InParanoid" id="A0A7N4V110"/>
<feature type="region of interest" description="Disordered" evidence="1">
    <location>
        <begin position="2204"/>
        <end position="2244"/>
    </location>
</feature>
<dbReference type="Proteomes" id="UP000007648">
    <property type="component" value="Unassembled WGS sequence"/>
</dbReference>
<evidence type="ECO:0000256" key="1">
    <source>
        <dbReference type="SAM" id="MobiDB-lite"/>
    </source>
</evidence>
<accession>A0A7N4V110</accession>
<dbReference type="GeneID" id="111720008"/>
<dbReference type="PANTHER" id="PTHR35542">
    <property type="entry name" value="COILED-COIL DOMAIN-CONTAINING PROTEIN 168"/>
    <property type="match status" value="1"/>
</dbReference>
<evidence type="ECO:0008006" key="4">
    <source>
        <dbReference type="Google" id="ProtNLM"/>
    </source>
</evidence>